<dbReference type="RefSeq" id="WP_092887684.1">
    <property type="nucleotide sequence ID" value="NZ_FOOQ01000001.1"/>
</dbReference>
<feature type="compositionally biased region" description="Acidic residues" evidence="1">
    <location>
        <begin position="315"/>
        <end position="334"/>
    </location>
</feature>
<evidence type="ECO:0000259" key="3">
    <source>
        <dbReference type="Pfam" id="PF24034"/>
    </source>
</evidence>
<evidence type="ECO:0000256" key="2">
    <source>
        <dbReference type="SAM" id="Phobius"/>
    </source>
</evidence>
<dbReference type="EMBL" id="FOOQ01000001">
    <property type="protein sequence ID" value="SFF81744.1"/>
    <property type="molecule type" value="Genomic_DNA"/>
</dbReference>
<dbReference type="STRING" id="553467.SAMN04488063_0406"/>
<dbReference type="AlphaFoldDB" id="A0A1I2LQZ8"/>
<protein>
    <recommendedName>
        <fullName evidence="7">IclR helix-turn-helix domain-containing protein</fullName>
    </recommendedName>
</protein>
<evidence type="ECO:0000256" key="1">
    <source>
        <dbReference type="SAM" id="MobiDB-lite"/>
    </source>
</evidence>
<name>A0A1I2LQZ8_9EURY</name>
<reference evidence="6" key="1">
    <citation type="submission" date="2016-10" db="EMBL/GenBank/DDBJ databases">
        <authorList>
            <person name="Varghese N."/>
            <person name="Submissions S."/>
        </authorList>
    </citation>
    <scope>NUCLEOTIDE SEQUENCE [LARGE SCALE GENOMIC DNA]</scope>
    <source>
        <strain evidence="6">CGMCC 1.7739</strain>
    </source>
</reference>
<sequence>MRSVAIFTALLLVLSGVGPAVAAPTPAAAASGSGSDRAAALRTSADGGVWAQTDSSFDRSPETVMRVDLRADRSAEWHVRVTYDLDGENETAAFEQIGRAYESGESDVGVDADLFRQIASRASETTGREMEIRNATYDYSTGDDSGTLSMSFVWTNFLKQGDGDGLRLGDVFLVPSDQSESSPTWLSLMGKNQRMIIQPPEGYTTNTTSVPVKQQNNAIILDGPSEFDDDDRLVVTYRRNDIQQAFQWPLYVGGGALVLVALALGAAVVLRGRRDDASAPENTTATVNGGAPTGETVPADDPSNEGRTGTAGPNEPDDGTGETDGDDEGDDDGVDPSLLSDEERVERLLERNGGRMKQANIVKETGWSDAKVSQLLSAMADDGRVTKLRLGRENLISLPDEDDVDGAAN</sequence>
<dbReference type="Pfam" id="PF24034">
    <property type="entry name" value="DUF7343"/>
    <property type="match status" value="1"/>
</dbReference>
<dbReference type="Pfam" id="PF24036">
    <property type="entry name" value="DUF7345"/>
    <property type="match status" value="1"/>
</dbReference>
<keyword evidence="2" id="KW-0472">Membrane</keyword>
<dbReference type="InterPro" id="IPR036390">
    <property type="entry name" value="WH_DNA-bd_sf"/>
</dbReference>
<gene>
    <name evidence="5" type="ORF">SAMN04488063_0406</name>
</gene>
<evidence type="ECO:0000313" key="5">
    <source>
        <dbReference type="EMBL" id="SFF81744.1"/>
    </source>
</evidence>
<dbReference type="InterPro" id="IPR055769">
    <property type="entry name" value="DUF7345"/>
</dbReference>
<keyword evidence="6" id="KW-1185">Reference proteome</keyword>
<evidence type="ECO:0008006" key="7">
    <source>
        <dbReference type="Google" id="ProtNLM"/>
    </source>
</evidence>
<keyword evidence="2" id="KW-1133">Transmembrane helix</keyword>
<dbReference type="SUPFAM" id="SSF46785">
    <property type="entry name" value="Winged helix' DNA-binding domain"/>
    <property type="match status" value="1"/>
</dbReference>
<feature type="domain" description="DUF7343" evidence="3">
    <location>
        <begin position="338"/>
        <end position="399"/>
    </location>
</feature>
<feature type="region of interest" description="Disordered" evidence="1">
    <location>
        <begin position="275"/>
        <end position="343"/>
    </location>
</feature>
<proteinExistence type="predicted"/>
<evidence type="ECO:0000313" key="6">
    <source>
        <dbReference type="Proteomes" id="UP000198876"/>
    </source>
</evidence>
<dbReference type="Proteomes" id="UP000198876">
    <property type="component" value="Unassembled WGS sequence"/>
</dbReference>
<keyword evidence="2" id="KW-0812">Transmembrane</keyword>
<feature type="transmembrane region" description="Helical" evidence="2">
    <location>
        <begin position="248"/>
        <end position="270"/>
    </location>
</feature>
<organism evidence="5 6">
    <name type="scientific">Halopelagius inordinatus</name>
    <dbReference type="NCBI Taxonomy" id="553467"/>
    <lineage>
        <taxon>Archaea</taxon>
        <taxon>Methanobacteriati</taxon>
        <taxon>Methanobacteriota</taxon>
        <taxon>Stenosarchaea group</taxon>
        <taxon>Halobacteria</taxon>
        <taxon>Halobacteriales</taxon>
        <taxon>Haloferacaceae</taxon>
    </lineage>
</organism>
<accession>A0A1I2LQZ8</accession>
<dbReference type="InterPro" id="IPR055767">
    <property type="entry name" value="DUF7343"/>
</dbReference>
<feature type="domain" description="DUF7345" evidence="4">
    <location>
        <begin position="66"/>
        <end position="203"/>
    </location>
</feature>
<dbReference type="OrthoDB" id="147932at2157"/>
<evidence type="ECO:0000259" key="4">
    <source>
        <dbReference type="Pfam" id="PF24036"/>
    </source>
</evidence>